<dbReference type="InterPro" id="IPR029063">
    <property type="entry name" value="SAM-dependent_MTases_sf"/>
</dbReference>
<dbReference type="SUPFAM" id="SSF53335">
    <property type="entry name" value="S-adenosyl-L-methionine-dependent methyltransferases"/>
    <property type="match status" value="1"/>
</dbReference>
<keyword evidence="5" id="KW-1185">Reference proteome</keyword>
<evidence type="ECO:0000313" key="5">
    <source>
        <dbReference type="Proteomes" id="UP000249497"/>
    </source>
</evidence>
<evidence type="ECO:0000256" key="1">
    <source>
        <dbReference type="ARBA" id="ARBA00022679"/>
    </source>
</evidence>
<feature type="domain" description="Methyltransferase type 12" evidence="3">
    <location>
        <begin position="86"/>
        <end position="186"/>
    </location>
</feature>
<keyword evidence="1" id="KW-0808">Transferase</keyword>
<dbReference type="GO" id="GO:0032259">
    <property type="term" value="P:methylation"/>
    <property type="evidence" value="ECO:0007669"/>
    <property type="project" value="UniProtKB-KW"/>
</dbReference>
<accession>A0A8T8WJM6</accession>
<evidence type="ECO:0000256" key="2">
    <source>
        <dbReference type="ARBA" id="ARBA00023268"/>
    </source>
</evidence>
<name>A0A8T8WJM6_ASPJA</name>
<dbReference type="AlphaFoldDB" id="A0A8T8WJM6"/>
<keyword evidence="4" id="KW-0489">Methyltransferase</keyword>
<dbReference type="OrthoDB" id="429813at2759"/>
<dbReference type="RefSeq" id="XP_025521831.1">
    <property type="nucleotide sequence ID" value="XM_025668588.1"/>
</dbReference>
<dbReference type="GO" id="GO:0008168">
    <property type="term" value="F:methyltransferase activity"/>
    <property type="evidence" value="ECO:0007669"/>
    <property type="project" value="UniProtKB-KW"/>
</dbReference>
<evidence type="ECO:0000313" key="4">
    <source>
        <dbReference type="EMBL" id="RAH75937.1"/>
    </source>
</evidence>
<organism evidence="4 5">
    <name type="scientific">Aspergillus japonicus CBS 114.51</name>
    <dbReference type="NCBI Taxonomy" id="1448312"/>
    <lineage>
        <taxon>Eukaryota</taxon>
        <taxon>Fungi</taxon>
        <taxon>Dikarya</taxon>
        <taxon>Ascomycota</taxon>
        <taxon>Pezizomycotina</taxon>
        <taxon>Eurotiomycetes</taxon>
        <taxon>Eurotiomycetidae</taxon>
        <taxon>Eurotiales</taxon>
        <taxon>Aspergillaceae</taxon>
        <taxon>Aspergillus</taxon>
        <taxon>Aspergillus subgen. Circumdati</taxon>
    </lineage>
</organism>
<dbReference type="Gene3D" id="3.40.50.150">
    <property type="entry name" value="Vaccinia Virus protein VP39"/>
    <property type="match status" value="1"/>
</dbReference>
<keyword evidence="2" id="KW-0511">Multifunctional enzyme</keyword>
<dbReference type="Proteomes" id="UP000249497">
    <property type="component" value="Unassembled WGS sequence"/>
</dbReference>
<reference evidence="4 5" key="1">
    <citation type="submission" date="2018-02" db="EMBL/GenBank/DDBJ databases">
        <title>The genomes of Aspergillus section Nigri reveals drivers in fungal speciation.</title>
        <authorList>
            <consortium name="DOE Joint Genome Institute"/>
            <person name="Vesth T.C."/>
            <person name="Nybo J."/>
            <person name="Theobald S."/>
            <person name="Brandl J."/>
            <person name="Frisvad J.C."/>
            <person name="Nielsen K.F."/>
            <person name="Lyhne E.K."/>
            <person name="Kogle M.E."/>
            <person name="Kuo A."/>
            <person name="Riley R."/>
            <person name="Clum A."/>
            <person name="Nolan M."/>
            <person name="Lipzen A."/>
            <person name="Salamov A."/>
            <person name="Henrissat B."/>
            <person name="Wiebenga A."/>
            <person name="De vries R.P."/>
            <person name="Grigoriev I.V."/>
            <person name="Mortensen U.H."/>
            <person name="Andersen M.R."/>
            <person name="Baker S.E."/>
        </authorList>
    </citation>
    <scope>NUCLEOTIDE SEQUENCE [LARGE SCALE GENOMIC DNA]</scope>
    <source>
        <strain evidence="4 5">CBS 114.51</strain>
    </source>
</reference>
<dbReference type="Pfam" id="PF08242">
    <property type="entry name" value="Methyltransf_12"/>
    <property type="match status" value="1"/>
</dbReference>
<dbReference type="PANTHER" id="PTHR45681:SF6">
    <property type="entry name" value="POLYKETIDE SYNTHASE 37"/>
    <property type="match status" value="1"/>
</dbReference>
<gene>
    <name evidence="4" type="ORF">BO86DRAFT_326968</name>
</gene>
<dbReference type="GeneID" id="37172280"/>
<dbReference type="EMBL" id="KZ824898">
    <property type="protein sequence ID" value="RAH75937.1"/>
    <property type="molecule type" value="Genomic_DNA"/>
</dbReference>
<feature type="non-terminal residue" evidence="4">
    <location>
        <position position="1"/>
    </location>
</feature>
<dbReference type="CDD" id="cd02440">
    <property type="entry name" value="AdoMet_MTases"/>
    <property type="match status" value="1"/>
</dbReference>
<evidence type="ECO:0000259" key="3">
    <source>
        <dbReference type="Pfam" id="PF08242"/>
    </source>
</evidence>
<sequence>AELVARFPDQSMADELTFYTGSQLAEVLKGQTDGIKLIFGTAEGRDLVSNMYAEWPLNRLFYRQMEEFISRLVSKVDMTQGAIKVLEMGAGTGGTTKWLVPLLVELNIPVVYTTDLAPSFVAAARKRFGKQYPFMKFRTHDIEKVSADDLLGTQHIIIASNAVHATHNLRVSASNIRKALRPDGVLRMLEMTSTMYWVDITFGLFEGWWYFDDERTHAVTHESQWEWKVSDADSLEQMSK</sequence>
<dbReference type="InterPro" id="IPR013217">
    <property type="entry name" value="Methyltransf_12"/>
</dbReference>
<protein>
    <submittedName>
        <fullName evidence="4">S-adenosyl-L-methionine-dependent methyltransferase</fullName>
    </submittedName>
</protein>
<proteinExistence type="predicted"/>
<dbReference type="PANTHER" id="PTHR45681">
    <property type="entry name" value="POLYKETIDE SYNTHASE 44-RELATED"/>
    <property type="match status" value="1"/>
</dbReference>
<dbReference type="InterPro" id="IPR050444">
    <property type="entry name" value="Polyketide_Synthase"/>
</dbReference>